<evidence type="ECO:0000313" key="1">
    <source>
        <dbReference type="EMBL" id="KKL27019.1"/>
    </source>
</evidence>
<dbReference type="EMBL" id="LAZR01035625">
    <property type="protein sequence ID" value="KKL27019.1"/>
    <property type="molecule type" value="Genomic_DNA"/>
</dbReference>
<dbReference type="AlphaFoldDB" id="A0A0F9BYQ8"/>
<accession>A0A0F9BYQ8</accession>
<reference evidence="1" key="1">
    <citation type="journal article" date="2015" name="Nature">
        <title>Complex archaea that bridge the gap between prokaryotes and eukaryotes.</title>
        <authorList>
            <person name="Spang A."/>
            <person name="Saw J.H."/>
            <person name="Jorgensen S.L."/>
            <person name="Zaremba-Niedzwiedzka K."/>
            <person name="Martijn J."/>
            <person name="Lind A.E."/>
            <person name="van Eijk R."/>
            <person name="Schleper C."/>
            <person name="Guy L."/>
            <person name="Ettema T.J."/>
        </authorList>
    </citation>
    <scope>NUCLEOTIDE SEQUENCE</scope>
</reference>
<sequence length="112" mass="13991">MLSFFRLVFWAIFWSITWPIMKIVKKKGEHNCLTWAFKEWDEKEGYLVVRWCRSRRFKWIRWPHFLFLDQEHHVLLRHYMPNDVTKIEKRLIPDLWFEGTEKLGDPKAKKRV</sequence>
<organism evidence="1">
    <name type="scientific">marine sediment metagenome</name>
    <dbReference type="NCBI Taxonomy" id="412755"/>
    <lineage>
        <taxon>unclassified sequences</taxon>
        <taxon>metagenomes</taxon>
        <taxon>ecological metagenomes</taxon>
    </lineage>
</organism>
<comment type="caution">
    <text evidence="1">The sequence shown here is derived from an EMBL/GenBank/DDBJ whole genome shotgun (WGS) entry which is preliminary data.</text>
</comment>
<name>A0A0F9BYQ8_9ZZZZ</name>
<protein>
    <submittedName>
        <fullName evidence="1">Uncharacterized protein</fullName>
    </submittedName>
</protein>
<gene>
    <name evidence="1" type="ORF">LCGC14_2389360</name>
</gene>
<proteinExistence type="predicted"/>